<evidence type="ECO:0000313" key="9">
    <source>
        <dbReference type="Proteomes" id="UP000630594"/>
    </source>
</evidence>
<dbReference type="InterPro" id="IPR036390">
    <property type="entry name" value="WH_DNA-bd_sf"/>
</dbReference>
<dbReference type="AlphaFoldDB" id="A0A4P7UB26"/>
<dbReference type="Pfam" id="PF07729">
    <property type="entry name" value="FCD"/>
    <property type="match status" value="1"/>
</dbReference>
<evidence type="ECO:0000256" key="1">
    <source>
        <dbReference type="ARBA" id="ARBA00023015"/>
    </source>
</evidence>
<dbReference type="Proteomes" id="UP000297025">
    <property type="component" value="Chromosome"/>
</dbReference>
<keyword evidence="9" id="KW-1185">Reference proteome</keyword>
<reference evidence="6" key="2">
    <citation type="journal article" date="2014" name="Int. J. Syst. Evol. Microbiol.">
        <title>Complete genome of a new Firmicutes species belonging to the dominant human colonic microbiota ('Ruminococcus bicirculans') reveals two chromosomes and a selective capacity to utilize plant glucans.</title>
        <authorList>
            <consortium name="NISC Comparative Sequencing Program"/>
            <person name="Wegmann U."/>
            <person name="Louis P."/>
            <person name="Goesmann A."/>
            <person name="Henrissat B."/>
            <person name="Duncan S.H."/>
            <person name="Flint H.J."/>
        </authorList>
    </citation>
    <scope>NUCLEOTIDE SEQUENCE</scope>
    <source>
        <strain evidence="6">CCM 7403</strain>
    </source>
</reference>
<dbReference type="InterPro" id="IPR008920">
    <property type="entry name" value="TF_FadR/GntR_C"/>
</dbReference>
<dbReference type="Gene3D" id="1.10.10.10">
    <property type="entry name" value="Winged helix-like DNA-binding domain superfamily/Winged helix DNA-binding domain"/>
    <property type="match status" value="1"/>
</dbReference>
<keyword evidence="2" id="KW-0238">DNA-binding</keyword>
<evidence type="ECO:0000256" key="2">
    <source>
        <dbReference type="ARBA" id="ARBA00023125"/>
    </source>
</evidence>
<organism evidence="7 8">
    <name type="scientific">Nocardioides daphniae</name>
    <dbReference type="NCBI Taxonomy" id="402297"/>
    <lineage>
        <taxon>Bacteria</taxon>
        <taxon>Bacillati</taxon>
        <taxon>Actinomycetota</taxon>
        <taxon>Actinomycetes</taxon>
        <taxon>Propionibacteriales</taxon>
        <taxon>Nocardioidaceae</taxon>
        <taxon>Nocardioides</taxon>
    </lineage>
</organism>
<reference evidence="7" key="4">
    <citation type="submission" date="2019-03" db="EMBL/GenBank/DDBJ databases">
        <authorList>
            <person name="Huang Y."/>
        </authorList>
    </citation>
    <scope>NUCLEOTIDE SEQUENCE</scope>
    <source>
        <strain evidence="7">JCM 16608</strain>
    </source>
</reference>
<evidence type="ECO:0000313" key="6">
    <source>
        <dbReference type="EMBL" id="GGD25100.1"/>
    </source>
</evidence>
<dbReference type="SMART" id="SM00895">
    <property type="entry name" value="FCD"/>
    <property type="match status" value="1"/>
</dbReference>
<dbReference type="GO" id="GO:0003700">
    <property type="term" value="F:DNA-binding transcription factor activity"/>
    <property type="evidence" value="ECO:0007669"/>
    <property type="project" value="InterPro"/>
</dbReference>
<dbReference type="Pfam" id="PF00392">
    <property type="entry name" value="GntR"/>
    <property type="match status" value="1"/>
</dbReference>
<name>A0A4P7UB26_9ACTN</name>
<dbReference type="PROSITE" id="PS50949">
    <property type="entry name" value="HTH_GNTR"/>
    <property type="match status" value="1"/>
</dbReference>
<dbReference type="SUPFAM" id="SSF48008">
    <property type="entry name" value="GntR ligand-binding domain-like"/>
    <property type="match status" value="1"/>
</dbReference>
<protein>
    <submittedName>
        <fullName evidence="7">FadR family transcriptional regulator</fullName>
    </submittedName>
    <submittedName>
        <fullName evidence="6">GntR family transcriptional regulator</fullName>
    </submittedName>
</protein>
<feature type="domain" description="HTH gntR-type" evidence="5">
    <location>
        <begin position="11"/>
        <end position="81"/>
    </location>
</feature>
<keyword evidence="1" id="KW-0805">Transcription regulation</keyword>
<dbReference type="InterPro" id="IPR011711">
    <property type="entry name" value="GntR_C"/>
</dbReference>
<reference evidence="6" key="5">
    <citation type="submission" date="2024-05" db="EMBL/GenBank/DDBJ databases">
        <authorList>
            <person name="Sun Q."/>
            <person name="Sedlacek I."/>
        </authorList>
    </citation>
    <scope>NUCLEOTIDE SEQUENCE</scope>
    <source>
        <strain evidence="6">CCM 7403</strain>
    </source>
</reference>
<dbReference type="InterPro" id="IPR000524">
    <property type="entry name" value="Tscrpt_reg_HTH_GntR"/>
</dbReference>
<reference evidence="9" key="3">
    <citation type="journal article" date="2019" name="Int. J. Syst. Evol. Microbiol.">
        <title>The Global Catalogue of Microorganisms (GCM) 10K type strain sequencing project: providing services to taxonomists for standard genome sequencing and annotation.</title>
        <authorList>
            <consortium name="The Broad Institute Genomics Platform"/>
            <consortium name="The Broad Institute Genome Sequencing Center for Infectious Disease"/>
            <person name="Wu L."/>
            <person name="Ma J."/>
        </authorList>
    </citation>
    <scope>NUCLEOTIDE SEQUENCE [LARGE SCALE GENOMIC DNA]</scope>
    <source>
        <strain evidence="9">CCM 7403</strain>
    </source>
</reference>
<dbReference type="Proteomes" id="UP000630594">
    <property type="component" value="Unassembled WGS sequence"/>
</dbReference>
<dbReference type="PRINTS" id="PR00035">
    <property type="entry name" value="HTHGNTR"/>
</dbReference>
<dbReference type="SMART" id="SM00345">
    <property type="entry name" value="HTH_GNTR"/>
    <property type="match status" value="1"/>
</dbReference>
<gene>
    <name evidence="7" type="ORF">E2C04_09400</name>
    <name evidence="6" type="ORF">GCM10007231_25480</name>
</gene>
<proteinExistence type="predicted"/>
<dbReference type="OrthoDB" id="3172099at2"/>
<dbReference type="EMBL" id="BMCK01000004">
    <property type="protein sequence ID" value="GGD25100.1"/>
    <property type="molecule type" value="Genomic_DNA"/>
</dbReference>
<feature type="compositionally biased region" description="Basic and acidic residues" evidence="4">
    <location>
        <begin position="234"/>
        <end position="244"/>
    </location>
</feature>
<dbReference type="KEGG" id="ndp:E2C04_09400"/>
<evidence type="ECO:0000313" key="8">
    <source>
        <dbReference type="Proteomes" id="UP000297025"/>
    </source>
</evidence>
<dbReference type="SUPFAM" id="SSF46785">
    <property type="entry name" value="Winged helix' DNA-binding domain"/>
    <property type="match status" value="1"/>
</dbReference>
<feature type="region of interest" description="Disordered" evidence="4">
    <location>
        <begin position="218"/>
        <end position="244"/>
    </location>
</feature>
<evidence type="ECO:0000256" key="3">
    <source>
        <dbReference type="ARBA" id="ARBA00023163"/>
    </source>
</evidence>
<evidence type="ECO:0000313" key="7">
    <source>
        <dbReference type="EMBL" id="QCC77342.1"/>
    </source>
</evidence>
<dbReference type="InterPro" id="IPR036388">
    <property type="entry name" value="WH-like_DNA-bd_sf"/>
</dbReference>
<sequence length="244" mass="26489">MRREGGAAEKGPAYQVLADALRSQILSGELRSGDRLPAEAELCELYGVSRSTVREALRALTTERLLVTRRGVAGGSFVAAPQPGDIAGLVQSSLALLTSADSLSVESLIEVRFMLEVPAAGLAAARHADGDLEALEATMFDPDLTDLDAMFTANRDFHLSLLRATGNPVLEAVAAPIFGVVYERFIRRNAPDSFWAQVDHDHRDILDRVRAGDVAGAEEAQRAHLGDIRPTYEQIDRERRERGA</sequence>
<dbReference type="CDD" id="cd07377">
    <property type="entry name" value="WHTH_GntR"/>
    <property type="match status" value="1"/>
</dbReference>
<dbReference type="RefSeq" id="WP_135832387.1">
    <property type="nucleotide sequence ID" value="NZ_BMCK01000004.1"/>
</dbReference>
<accession>A0A4P7UB26</accession>
<reference evidence="7 8" key="1">
    <citation type="journal article" date="2008" name="Int. J. Syst. Evol. Microbiol.">
        <title>Nocardioides daphniae sp. nov., isolated from Daphnia cucullata (Crustacea: Cladocera).</title>
        <authorList>
            <person name="Toth E.M."/>
            <person name="Keki Z."/>
            <person name="Homonnay Z.G."/>
            <person name="Borsodi A.K."/>
            <person name="Marialigeti K."/>
            <person name="Schumann P."/>
        </authorList>
    </citation>
    <scope>NUCLEOTIDE SEQUENCE [LARGE SCALE GENOMIC DNA]</scope>
    <source>
        <strain evidence="7 8">JCM 16608</strain>
    </source>
</reference>
<evidence type="ECO:0000259" key="5">
    <source>
        <dbReference type="PROSITE" id="PS50949"/>
    </source>
</evidence>
<dbReference type="GO" id="GO:0003677">
    <property type="term" value="F:DNA binding"/>
    <property type="evidence" value="ECO:0007669"/>
    <property type="project" value="UniProtKB-KW"/>
</dbReference>
<dbReference type="PANTHER" id="PTHR43537:SF5">
    <property type="entry name" value="UXU OPERON TRANSCRIPTIONAL REGULATOR"/>
    <property type="match status" value="1"/>
</dbReference>
<dbReference type="Gene3D" id="1.20.120.530">
    <property type="entry name" value="GntR ligand-binding domain-like"/>
    <property type="match status" value="1"/>
</dbReference>
<keyword evidence="3" id="KW-0804">Transcription</keyword>
<evidence type="ECO:0000256" key="4">
    <source>
        <dbReference type="SAM" id="MobiDB-lite"/>
    </source>
</evidence>
<dbReference type="EMBL" id="CP038462">
    <property type="protein sequence ID" value="QCC77342.1"/>
    <property type="molecule type" value="Genomic_DNA"/>
</dbReference>
<dbReference type="PANTHER" id="PTHR43537">
    <property type="entry name" value="TRANSCRIPTIONAL REGULATOR, GNTR FAMILY"/>
    <property type="match status" value="1"/>
</dbReference>